<reference evidence="2" key="1">
    <citation type="submission" date="2020-08" db="EMBL/GenBank/DDBJ databases">
        <title>Genome sequencing and assembly of the red palm weevil Rhynchophorus ferrugineus.</title>
        <authorList>
            <person name="Dias G.B."/>
            <person name="Bergman C.M."/>
            <person name="Manee M."/>
        </authorList>
    </citation>
    <scope>NUCLEOTIDE SEQUENCE</scope>
    <source>
        <strain evidence="2">AA-2017</strain>
        <tissue evidence="2">Whole larva</tissue>
    </source>
</reference>
<evidence type="ECO:0000313" key="3">
    <source>
        <dbReference type="Proteomes" id="UP000625711"/>
    </source>
</evidence>
<accession>A0A834IQV5</accession>
<evidence type="ECO:0000256" key="1">
    <source>
        <dbReference type="SAM" id="MobiDB-lite"/>
    </source>
</evidence>
<keyword evidence="3" id="KW-1185">Reference proteome</keyword>
<gene>
    <name evidence="2" type="ORF">GWI33_010511</name>
</gene>
<name>A0A834IQV5_RHYFE</name>
<feature type="compositionally biased region" description="Polar residues" evidence="1">
    <location>
        <begin position="1"/>
        <end position="15"/>
    </location>
</feature>
<dbReference type="Proteomes" id="UP000625711">
    <property type="component" value="Unassembled WGS sequence"/>
</dbReference>
<feature type="region of interest" description="Disordered" evidence="1">
    <location>
        <begin position="1"/>
        <end position="20"/>
    </location>
</feature>
<dbReference type="EMBL" id="JAACXV010000052">
    <property type="protein sequence ID" value="KAF7285512.1"/>
    <property type="molecule type" value="Genomic_DNA"/>
</dbReference>
<proteinExistence type="predicted"/>
<evidence type="ECO:0000313" key="2">
    <source>
        <dbReference type="EMBL" id="KAF7285512.1"/>
    </source>
</evidence>
<sequence length="93" mass="10893">MQLNSGGNKEQTSIAWSPERKKSDAQLFINEVEIGNRQLMDFWEIDFILRNGGEITKPTSRSVVVLHSRAFRSRPSRGQSRHNVMQAYRFLRW</sequence>
<protein>
    <submittedName>
        <fullName evidence="2">Uncharacterized protein</fullName>
    </submittedName>
</protein>
<dbReference type="AlphaFoldDB" id="A0A834IQV5"/>
<comment type="caution">
    <text evidence="2">The sequence shown here is derived from an EMBL/GenBank/DDBJ whole genome shotgun (WGS) entry which is preliminary data.</text>
</comment>
<organism evidence="2 3">
    <name type="scientific">Rhynchophorus ferrugineus</name>
    <name type="common">Red palm weevil</name>
    <name type="synonym">Curculio ferrugineus</name>
    <dbReference type="NCBI Taxonomy" id="354439"/>
    <lineage>
        <taxon>Eukaryota</taxon>
        <taxon>Metazoa</taxon>
        <taxon>Ecdysozoa</taxon>
        <taxon>Arthropoda</taxon>
        <taxon>Hexapoda</taxon>
        <taxon>Insecta</taxon>
        <taxon>Pterygota</taxon>
        <taxon>Neoptera</taxon>
        <taxon>Endopterygota</taxon>
        <taxon>Coleoptera</taxon>
        <taxon>Polyphaga</taxon>
        <taxon>Cucujiformia</taxon>
        <taxon>Curculionidae</taxon>
        <taxon>Dryophthorinae</taxon>
        <taxon>Rhynchophorus</taxon>
    </lineage>
</organism>